<evidence type="ECO:0000259" key="1">
    <source>
        <dbReference type="Pfam" id="PF23069"/>
    </source>
</evidence>
<dbReference type="EMBL" id="KL367484">
    <property type="protein sequence ID" value="KFD70937.1"/>
    <property type="molecule type" value="Genomic_DNA"/>
</dbReference>
<proteinExistence type="predicted"/>
<organism evidence="5">
    <name type="scientific">Trichuris suis</name>
    <name type="common">pig whipworm</name>
    <dbReference type="NCBI Taxonomy" id="68888"/>
    <lineage>
        <taxon>Eukaryota</taxon>
        <taxon>Metazoa</taxon>
        <taxon>Ecdysozoa</taxon>
        <taxon>Nematoda</taxon>
        <taxon>Enoplea</taxon>
        <taxon>Dorylaimia</taxon>
        <taxon>Trichinellida</taxon>
        <taxon>Trichuridae</taxon>
        <taxon>Trichuris</taxon>
    </lineage>
</organism>
<dbReference type="PANTHER" id="PTHR22255">
    <property type="entry name" value="LP06548P"/>
    <property type="match status" value="1"/>
</dbReference>
<name>A0A085NN91_9BILA</name>
<evidence type="ECO:0000259" key="3">
    <source>
        <dbReference type="Pfam" id="PF23071"/>
    </source>
</evidence>
<dbReference type="Proteomes" id="UP000030764">
    <property type="component" value="Unassembled WGS sequence"/>
</dbReference>
<gene>
    <name evidence="4" type="ORF">M513_02513</name>
    <name evidence="5" type="ORF">M514_02513</name>
</gene>
<dbReference type="Pfam" id="PF23071">
    <property type="entry name" value="DUF7044"/>
    <property type="match status" value="1"/>
</dbReference>
<dbReference type="EMBL" id="KL363193">
    <property type="protein sequence ID" value="KFD56409.1"/>
    <property type="molecule type" value="Genomic_DNA"/>
</dbReference>
<dbReference type="InterPro" id="IPR055472">
    <property type="entry name" value="DUF7044"/>
</dbReference>
<protein>
    <submittedName>
        <fullName evidence="5">Uncharacterized protein</fullName>
    </submittedName>
</protein>
<keyword evidence="6" id="KW-1185">Reference proteome</keyword>
<evidence type="ECO:0000313" key="6">
    <source>
        <dbReference type="Proteomes" id="UP000030764"/>
    </source>
</evidence>
<evidence type="ECO:0000259" key="2">
    <source>
        <dbReference type="Pfam" id="PF23070"/>
    </source>
</evidence>
<feature type="domain" description="DUF7043" evidence="2">
    <location>
        <begin position="338"/>
        <end position="414"/>
    </location>
</feature>
<feature type="domain" description="DUF7044" evidence="3">
    <location>
        <begin position="70"/>
        <end position="153"/>
    </location>
</feature>
<dbReference type="Pfam" id="PF23069">
    <property type="entry name" value="DUF7042"/>
    <property type="match status" value="1"/>
</dbReference>
<feature type="domain" description="DUF7042" evidence="1">
    <location>
        <begin position="170"/>
        <end position="295"/>
    </location>
</feature>
<sequence length="570" mass="64325">MQIASVLVPSSSCLGRLGNGACPAMKVQFCLVLILLARPYGIRAEAWTYAGAYSANDTWNPLSIVDNGLTCQFPARWHGEWYHNDQPVFTINGSHFGTRGSCVERLRNRFLLVVEKKRQDCWTCLIVFEKHRNVLQLKETPCGTAGSLEEVCNRLLGDSHLITLFRVNAEPTACPISGHFNFTYSTYRGSCVTRTSIGNSCASTSKLRLFYQACPESYSSESKIVDVQCFGSWTDDGRHFFAGKLLGKSSFTEWDNFRCFIYDVRSNGGSFGISADSGCIELVDMKSAVKRINLTFTTSPGPDCLMKQWFMHRHKDKVARRVWLSLMDGLTYRFFPHDLVVQNDQNNNVTVSRCIESENFGSMTKMVVYTTQDCENGYQCIKIYKRNAMIIETVRGYLAPTAFQACSEEYFHQSKLPFETLIDSDLAPQSCPHKGLYQVVGCDEQESAVSIGCSEEQRLIIDMKCDGEHSKSYDCLSRWNEGIWHYLILREPTTGHLSCAIYSQNDNTIVNMSKVSRHSCPRTLLLDQNSQQFFNFKVSGLCSGAQWKCHRSTVLIAFLLFAAFHASLVT</sequence>
<reference evidence="5 6" key="1">
    <citation type="journal article" date="2014" name="Nat. Genet.">
        <title>Genome and transcriptome of the porcine whipworm Trichuris suis.</title>
        <authorList>
            <person name="Jex A.R."/>
            <person name="Nejsum P."/>
            <person name="Schwarz E.M."/>
            <person name="Hu L."/>
            <person name="Young N.D."/>
            <person name="Hall R.S."/>
            <person name="Korhonen P.K."/>
            <person name="Liao S."/>
            <person name="Thamsborg S."/>
            <person name="Xia J."/>
            <person name="Xu P."/>
            <person name="Wang S."/>
            <person name="Scheerlinck J.P."/>
            <person name="Hofmann A."/>
            <person name="Sternberg P.W."/>
            <person name="Wang J."/>
            <person name="Gasser R.B."/>
        </authorList>
    </citation>
    <scope>NUCLEOTIDE SEQUENCE [LARGE SCALE GENOMIC DNA]</scope>
    <source>
        <strain evidence="5">DCEP-RM93F</strain>
        <strain evidence="4">DCEP-RM93M</strain>
    </source>
</reference>
<dbReference type="AlphaFoldDB" id="A0A085NN91"/>
<dbReference type="PANTHER" id="PTHR22255:SF9">
    <property type="entry name" value="LP06548P"/>
    <property type="match status" value="1"/>
</dbReference>
<dbReference type="InterPro" id="IPR055470">
    <property type="entry name" value="DUF7042"/>
</dbReference>
<dbReference type="Proteomes" id="UP000030758">
    <property type="component" value="Unassembled WGS sequence"/>
</dbReference>
<dbReference type="InterPro" id="IPR055471">
    <property type="entry name" value="DUF7043"/>
</dbReference>
<evidence type="ECO:0000313" key="5">
    <source>
        <dbReference type="EMBL" id="KFD70937.1"/>
    </source>
</evidence>
<accession>A0A085NN91</accession>
<evidence type="ECO:0000313" key="4">
    <source>
        <dbReference type="EMBL" id="KFD56409.1"/>
    </source>
</evidence>
<dbReference type="Pfam" id="PF23070">
    <property type="entry name" value="DUF7043"/>
    <property type="match status" value="1"/>
</dbReference>